<dbReference type="GO" id="GO:0002250">
    <property type="term" value="P:adaptive immune response"/>
    <property type="evidence" value="ECO:0007669"/>
    <property type="project" value="UniProtKB-KW"/>
</dbReference>
<feature type="chain" id="PRO_5034929726" description="Ig-like domain-containing protein" evidence="6">
    <location>
        <begin position="23"/>
        <end position="175"/>
    </location>
</feature>
<keyword evidence="9" id="KW-1185">Reference proteome</keyword>
<keyword evidence="4" id="KW-0393">Immunoglobulin domain</keyword>
<dbReference type="Pfam" id="PF07686">
    <property type="entry name" value="V-set"/>
    <property type="match status" value="1"/>
</dbReference>
<proteinExistence type="predicted"/>
<dbReference type="PANTHER" id="PTHR19367:SF18">
    <property type="entry name" value="T CELL RECEPTOR ALPHA VARIABLE 16"/>
    <property type="match status" value="1"/>
</dbReference>
<feature type="domain" description="Ig-like" evidence="7">
    <location>
        <begin position="26"/>
        <end position="117"/>
    </location>
</feature>
<evidence type="ECO:0000313" key="8">
    <source>
        <dbReference type="Ensembl" id="ENSGWIP00000004155.1"/>
    </source>
</evidence>
<dbReference type="PROSITE" id="PS50835">
    <property type="entry name" value="IG_LIKE"/>
    <property type="match status" value="1"/>
</dbReference>
<evidence type="ECO:0000313" key="9">
    <source>
        <dbReference type="Proteomes" id="UP000694680"/>
    </source>
</evidence>
<evidence type="ECO:0000256" key="5">
    <source>
        <dbReference type="ARBA" id="ARBA00043266"/>
    </source>
</evidence>
<evidence type="ECO:0000256" key="1">
    <source>
        <dbReference type="ARBA" id="ARBA00022729"/>
    </source>
</evidence>
<evidence type="ECO:0000256" key="3">
    <source>
        <dbReference type="ARBA" id="ARBA00023170"/>
    </source>
</evidence>
<dbReference type="GO" id="GO:0042101">
    <property type="term" value="C:T cell receptor complex"/>
    <property type="evidence" value="ECO:0007669"/>
    <property type="project" value="UniProtKB-KW"/>
</dbReference>
<dbReference type="InterPro" id="IPR036179">
    <property type="entry name" value="Ig-like_dom_sf"/>
</dbReference>
<dbReference type="InterPro" id="IPR013783">
    <property type="entry name" value="Ig-like_fold"/>
</dbReference>
<dbReference type="InterPro" id="IPR003599">
    <property type="entry name" value="Ig_sub"/>
</dbReference>
<dbReference type="InterPro" id="IPR007110">
    <property type="entry name" value="Ig-like_dom"/>
</dbReference>
<dbReference type="SMART" id="SM00406">
    <property type="entry name" value="IGv"/>
    <property type="match status" value="1"/>
</dbReference>
<dbReference type="Proteomes" id="UP000694680">
    <property type="component" value="Chromosome 17"/>
</dbReference>
<name>A0A8C5DA48_GOUWI</name>
<dbReference type="Ensembl" id="ENSGWIT00000004462.1">
    <property type="protein sequence ID" value="ENSGWIP00000004155.1"/>
    <property type="gene ID" value="ENSGWIG00000002222.1"/>
</dbReference>
<keyword evidence="5" id="KW-1279">T cell receptor</keyword>
<dbReference type="SMART" id="SM00409">
    <property type="entry name" value="IG"/>
    <property type="match status" value="1"/>
</dbReference>
<evidence type="ECO:0000256" key="2">
    <source>
        <dbReference type="ARBA" id="ARBA00023130"/>
    </source>
</evidence>
<keyword evidence="5" id="KW-0391">Immunity</keyword>
<dbReference type="InterPro" id="IPR051287">
    <property type="entry name" value="TCR_variable_region"/>
</dbReference>
<dbReference type="AlphaFoldDB" id="A0A8C5DA48"/>
<reference evidence="8" key="2">
    <citation type="submission" date="2025-08" db="UniProtKB">
        <authorList>
            <consortium name="Ensembl"/>
        </authorList>
    </citation>
    <scope>IDENTIFICATION</scope>
</reference>
<dbReference type="PANTHER" id="PTHR19367">
    <property type="entry name" value="T-CELL RECEPTOR ALPHA CHAIN V REGION"/>
    <property type="match status" value="1"/>
</dbReference>
<sequence>MNLQKPALTGLSFWMFCSSTECKGEEKVTQPPGDVILTQGQTATLMCTFSTTDSNPFLFWYKQEVNSYPKFILRRSRYSADNSPEFVKDRFDAELKDSSVPLMIQDLHVSDSAVYYCALRPTVTGNHQHLEQRLFVAGTVNTAQSVCTLCLYSKVQRYNAVIVYKHMTNCTHEHI</sequence>
<protein>
    <recommendedName>
        <fullName evidence="7">Ig-like domain-containing protein</fullName>
    </recommendedName>
</protein>
<reference evidence="8" key="1">
    <citation type="submission" date="2020-06" db="EMBL/GenBank/DDBJ databases">
        <authorList>
            <consortium name="Wellcome Sanger Institute Data Sharing"/>
        </authorList>
    </citation>
    <scope>NUCLEOTIDE SEQUENCE [LARGE SCALE GENOMIC DNA]</scope>
</reference>
<keyword evidence="3" id="KW-0675">Receptor</keyword>
<accession>A0A8C5DA48</accession>
<evidence type="ECO:0000259" key="7">
    <source>
        <dbReference type="PROSITE" id="PS50835"/>
    </source>
</evidence>
<evidence type="ECO:0000256" key="6">
    <source>
        <dbReference type="SAM" id="SignalP"/>
    </source>
</evidence>
<reference evidence="8" key="3">
    <citation type="submission" date="2025-09" db="UniProtKB">
        <authorList>
            <consortium name="Ensembl"/>
        </authorList>
    </citation>
    <scope>IDENTIFICATION</scope>
</reference>
<keyword evidence="2" id="KW-1064">Adaptive immunity</keyword>
<organism evidence="8 9">
    <name type="scientific">Gouania willdenowi</name>
    <name type="common">Blunt-snouted clingfish</name>
    <name type="synonym">Lepadogaster willdenowi</name>
    <dbReference type="NCBI Taxonomy" id="441366"/>
    <lineage>
        <taxon>Eukaryota</taxon>
        <taxon>Metazoa</taxon>
        <taxon>Chordata</taxon>
        <taxon>Craniata</taxon>
        <taxon>Vertebrata</taxon>
        <taxon>Euteleostomi</taxon>
        <taxon>Actinopterygii</taxon>
        <taxon>Neopterygii</taxon>
        <taxon>Teleostei</taxon>
        <taxon>Neoteleostei</taxon>
        <taxon>Acanthomorphata</taxon>
        <taxon>Ovalentaria</taxon>
        <taxon>Blenniimorphae</taxon>
        <taxon>Blenniiformes</taxon>
        <taxon>Gobiesocoidei</taxon>
        <taxon>Gobiesocidae</taxon>
        <taxon>Gobiesocinae</taxon>
        <taxon>Gouania</taxon>
    </lineage>
</organism>
<feature type="signal peptide" evidence="6">
    <location>
        <begin position="1"/>
        <end position="22"/>
    </location>
</feature>
<keyword evidence="1 6" id="KW-0732">Signal</keyword>
<dbReference type="Gene3D" id="2.60.40.10">
    <property type="entry name" value="Immunoglobulins"/>
    <property type="match status" value="1"/>
</dbReference>
<evidence type="ECO:0000256" key="4">
    <source>
        <dbReference type="ARBA" id="ARBA00023319"/>
    </source>
</evidence>
<dbReference type="SUPFAM" id="SSF48726">
    <property type="entry name" value="Immunoglobulin"/>
    <property type="match status" value="1"/>
</dbReference>
<dbReference type="InterPro" id="IPR013106">
    <property type="entry name" value="Ig_V-set"/>
</dbReference>